<dbReference type="Pfam" id="PF01479">
    <property type="entry name" value="S4"/>
    <property type="match status" value="1"/>
</dbReference>
<dbReference type="Gene3D" id="3.10.290.10">
    <property type="entry name" value="RNA-binding S4 domain"/>
    <property type="match status" value="1"/>
</dbReference>
<dbReference type="Proteomes" id="UP000196531">
    <property type="component" value="Unassembled WGS sequence"/>
</dbReference>
<feature type="domain" description="Small ribosomal subunit protein uS4 N-terminal" evidence="9">
    <location>
        <begin position="8"/>
        <end position="95"/>
    </location>
</feature>
<comment type="caution">
    <text evidence="10">The sequence shown here is derived from an EMBL/GenBank/DDBJ whole genome shotgun (WGS) entry which is preliminary data.</text>
</comment>
<dbReference type="GO" id="GO:0042274">
    <property type="term" value="P:ribosomal small subunit biogenesis"/>
    <property type="evidence" value="ECO:0007669"/>
    <property type="project" value="TreeGrafter"/>
</dbReference>
<evidence type="ECO:0000256" key="6">
    <source>
        <dbReference type="ARBA" id="ARBA00035254"/>
    </source>
</evidence>
<dbReference type="InterPro" id="IPR001912">
    <property type="entry name" value="Ribosomal_uS4_N"/>
</dbReference>
<comment type="subunit">
    <text evidence="7">Part of the 30S ribosomal subunit. Contacts protein S5. The interaction surface between S4 and S5 is involved in control of translational fidelity.</text>
</comment>
<sequence length="208" mass="23534">MAKATTGKSRFKIQRSLGLELPGLGKPGALERRPYGPGVHGNRRKKISDYAVRLKEKQKLVFHYGLREKQLVTYVKQAKKNTSRAWMDTLVITLESRLNNVVFRLNWAPSMAAASQMVAHGQVMVNGKKLDKSSYIVQKGDVITLSEKGYNNQAYKSSIESPRMATVPACFTIEADKKKGTLSDYPLPSDIPFAFEQQFVIEYYWKVK</sequence>
<evidence type="ECO:0000256" key="2">
    <source>
        <dbReference type="ARBA" id="ARBA00022730"/>
    </source>
</evidence>
<keyword evidence="4 7" id="KW-0689">Ribosomal protein</keyword>
<evidence type="ECO:0000256" key="4">
    <source>
        <dbReference type="ARBA" id="ARBA00022980"/>
    </source>
</evidence>
<dbReference type="HAMAP" id="MF_01306_B">
    <property type="entry name" value="Ribosomal_uS4_B"/>
    <property type="match status" value="1"/>
</dbReference>
<comment type="function">
    <text evidence="7">With S5 and S12 plays an important role in translational accuracy.</text>
</comment>
<evidence type="ECO:0000313" key="11">
    <source>
        <dbReference type="Proteomes" id="UP000196531"/>
    </source>
</evidence>
<evidence type="ECO:0000259" key="8">
    <source>
        <dbReference type="SMART" id="SM00363"/>
    </source>
</evidence>
<evidence type="ECO:0000256" key="1">
    <source>
        <dbReference type="ARBA" id="ARBA00007465"/>
    </source>
</evidence>
<dbReference type="SMART" id="SM00363">
    <property type="entry name" value="S4"/>
    <property type="match status" value="1"/>
</dbReference>
<evidence type="ECO:0000313" key="10">
    <source>
        <dbReference type="EMBL" id="OUR99843.1"/>
    </source>
</evidence>
<dbReference type="InterPro" id="IPR005709">
    <property type="entry name" value="Ribosomal_uS4_bac-type"/>
</dbReference>
<comment type="similarity">
    <text evidence="1 7">Belongs to the universal ribosomal protein uS4 family.</text>
</comment>
<dbReference type="PANTHER" id="PTHR11831">
    <property type="entry name" value="30S 40S RIBOSOMAL PROTEIN"/>
    <property type="match status" value="1"/>
</dbReference>
<evidence type="ECO:0000256" key="5">
    <source>
        <dbReference type="ARBA" id="ARBA00023274"/>
    </source>
</evidence>
<dbReference type="SUPFAM" id="SSF55174">
    <property type="entry name" value="Alpha-L RNA-binding motif"/>
    <property type="match status" value="1"/>
</dbReference>
<keyword evidence="5 7" id="KW-0687">Ribonucleoprotein</keyword>
<keyword evidence="2 7" id="KW-0699">rRNA-binding</keyword>
<dbReference type="CDD" id="cd00165">
    <property type="entry name" value="S4"/>
    <property type="match status" value="1"/>
</dbReference>
<dbReference type="FunFam" id="3.10.290.10:FF:000001">
    <property type="entry name" value="30S ribosomal protein S4"/>
    <property type="match status" value="1"/>
</dbReference>
<organism evidence="10 11">
    <name type="scientific">Halobacteriovorax marinus</name>
    <dbReference type="NCBI Taxonomy" id="97084"/>
    <lineage>
        <taxon>Bacteria</taxon>
        <taxon>Pseudomonadati</taxon>
        <taxon>Bdellovibrionota</taxon>
        <taxon>Bacteriovoracia</taxon>
        <taxon>Bacteriovoracales</taxon>
        <taxon>Halobacteriovoraceae</taxon>
        <taxon>Halobacteriovorax</taxon>
    </lineage>
</organism>
<dbReference type="InterPro" id="IPR002942">
    <property type="entry name" value="S4_RNA-bd"/>
</dbReference>
<dbReference type="GO" id="GO:0015935">
    <property type="term" value="C:small ribosomal subunit"/>
    <property type="evidence" value="ECO:0007669"/>
    <property type="project" value="InterPro"/>
</dbReference>
<reference evidence="11" key="1">
    <citation type="journal article" date="2017" name="Proc. Natl. Acad. Sci. U.S.A.">
        <title>Simulation of Deepwater Horizon oil plume reveals substrate specialization within a complex community of hydrocarbon-degraders.</title>
        <authorList>
            <person name="Hu P."/>
            <person name="Dubinsky E.A."/>
            <person name="Probst A.J."/>
            <person name="Wang J."/>
            <person name="Sieber C.M.K."/>
            <person name="Tom L.M."/>
            <person name="Gardinali P."/>
            <person name="Banfield J.F."/>
            <person name="Atlas R.M."/>
            <person name="Andersen G.L."/>
        </authorList>
    </citation>
    <scope>NUCLEOTIDE SEQUENCE [LARGE SCALE GENOMIC DNA]</scope>
</reference>
<feature type="domain" description="RNA-binding S4" evidence="8">
    <location>
        <begin position="96"/>
        <end position="159"/>
    </location>
</feature>
<dbReference type="SMART" id="SM01390">
    <property type="entry name" value="Ribosomal_S4"/>
    <property type="match status" value="1"/>
</dbReference>
<dbReference type="Pfam" id="PF00163">
    <property type="entry name" value="Ribosomal_S4"/>
    <property type="match status" value="1"/>
</dbReference>
<dbReference type="InterPro" id="IPR036986">
    <property type="entry name" value="S4_RNA-bd_sf"/>
</dbReference>
<dbReference type="PANTHER" id="PTHR11831:SF4">
    <property type="entry name" value="SMALL RIBOSOMAL SUBUNIT PROTEIN US4M"/>
    <property type="match status" value="1"/>
</dbReference>
<protein>
    <recommendedName>
        <fullName evidence="6 7">Small ribosomal subunit protein uS4</fullName>
    </recommendedName>
</protein>
<dbReference type="GO" id="GO:0019843">
    <property type="term" value="F:rRNA binding"/>
    <property type="evidence" value="ECO:0007669"/>
    <property type="project" value="UniProtKB-UniRule"/>
</dbReference>
<dbReference type="NCBIfam" id="TIGR01017">
    <property type="entry name" value="rpsD_bact"/>
    <property type="match status" value="1"/>
</dbReference>
<dbReference type="AlphaFoldDB" id="A0A1Y5FCH7"/>
<dbReference type="EMBL" id="MAAO01000002">
    <property type="protein sequence ID" value="OUR99843.1"/>
    <property type="molecule type" value="Genomic_DNA"/>
</dbReference>
<keyword evidence="3 7" id="KW-0694">RNA-binding</keyword>
<dbReference type="GO" id="GO:0003735">
    <property type="term" value="F:structural constituent of ribosome"/>
    <property type="evidence" value="ECO:0007669"/>
    <property type="project" value="InterPro"/>
</dbReference>
<proteinExistence type="inferred from homology"/>
<evidence type="ECO:0000259" key="9">
    <source>
        <dbReference type="SMART" id="SM01390"/>
    </source>
</evidence>
<accession>A0A1Y5FCH7</accession>
<dbReference type="NCBIfam" id="NF003717">
    <property type="entry name" value="PRK05327.1"/>
    <property type="match status" value="1"/>
</dbReference>
<dbReference type="PROSITE" id="PS50889">
    <property type="entry name" value="S4"/>
    <property type="match status" value="1"/>
</dbReference>
<dbReference type="GO" id="GO:0006412">
    <property type="term" value="P:translation"/>
    <property type="evidence" value="ECO:0007669"/>
    <property type="project" value="UniProtKB-UniRule"/>
</dbReference>
<dbReference type="Gene3D" id="1.10.1050.10">
    <property type="entry name" value="Ribosomal Protein S4 Delta 41, Chain A, domain 1"/>
    <property type="match status" value="1"/>
</dbReference>
<evidence type="ECO:0000256" key="3">
    <source>
        <dbReference type="ARBA" id="ARBA00022884"/>
    </source>
</evidence>
<gene>
    <name evidence="7" type="primary">rpsD</name>
    <name evidence="10" type="ORF">A9Q84_02100</name>
</gene>
<dbReference type="InterPro" id="IPR022801">
    <property type="entry name" value="Ribosomal_uS4"/>
</dbReference>
<name>A0A1Y5FCH7_9BACT</name>
<comment type="function">
    <text evidence="7">One of the primary rRNA binding proteins, it binds directly to 16S rRNA where it nucleates assembly of the body of the 30S subunit.</text>
</comment>
<evidence type="ECO:0000256" key="7">
    <source>
        <dbReference type="HAMAP-Rule" id="MF_01306"/>
    </source>
</evidence>